<dbReference type="OrthoDB" id="9816206at2"/>
<organism evidence="2 3">
    <name type="scientific">Geotalea uraniireducens (strain Rf4)</name>
    <name type="common">Geobacter uraniireducens</name>
    <dbReference type="NCBI Taxonomy" id="351605"/>
    <lineage>
        <taxon>Bacteria</taxon>
        <taxon>Pseudomonadati</taxon>
        <taxon>Thermodesulfobacteriota</taxon>
        <taxon>Desulfuromonadia</taxon>
        <taxon>Geobacterales</taxon>
        <taxon>Geobacteraceae</taxon>
        <taxon>Geotalea</taxon>
    </lineage>
</organism>
<evidence type="ECO:0000313" key="3">
    <source>
        <dbReference type="Proteomes" id="UP000006695"/>
    </source>
</evidence>
<accession>A5G7P9</accession>
<gene>
    <name evidence="2" type="ordered locus">Gura_3664</name>
</gene>
<proteinExistence type="predicted"/>
<dbReference type="AlphaFoldDB" id="A5G7P9"/>
<dbReference type="STRING" id="351605.Gura_3664"/>
<dbReference type="KEGG" id="gur:Gura_3664"/>
<dbReference type="InterPro" id="IPR018873">
    <property type="entry name" value="KilA-N_DNA-bd_domain"/>
</dbReference>
<dbReference type="HOGENOM" id="CLU_2000651_0_0_7"/>
<evidence type="ECO:0000259" key="1">
    <source>
        <dbReference type="Pfam" id="PF10543"/>
    </source>
</evidence>
<dbReference type="Proteomes" id="UP000006695">
    <property type="component" value="Chromosome"/>
</dbReference>
<reference evidence="2 3" key="1">
    <citation type="submission" date="2007-05" db="EMBL/GenBank/DDBJ databases">
        <title>Complete sequence of Geobacter uraniireducens Rf4.</title>
        <authorList>
            <consortium name="US DOE Joint Genome Institute"/>
            <person name="Copeland A."/>
            <person name="Lucas S."/>
            <person name="Lapidus A."/>
            <person name="Barry K."/>
            <person name="Detter J.C."/>
            <person name="Glavina del Rio T."/>
            <person name="Hammon N."/>
            <person name="Israni S."/>
            <person name="Dalin E."/>
            <person name="Tice H."/>
            <person name="Pitluck S."/>
            <person name="Chertkov O."/>
            <person name="Brettin T."/>
            <person name="Bruce D."/>
            <person name="Han C."/>
            <person name="Schmutz J."/>
            <person name="Larimer F."/>
            <person name="Land M."/>
            <person name="Hauser L."/>
            <person name="Kyrpides N."/>
            <person name="Mikhailova N."/>
            <person name="Shelobolina E."/>
            <person name="Aklujkar M."/>
            <person name="Lovley D."/>
            <person name="Richardson P."/>
        </authorList>
    </citation>
    <scope>NUCLEOTIDE SEQUENCE [LARGE SCALE GENOMIC DNA]</scope>
    <source>
        <strain evidence="2 3">Rf4</strain>
    </source>
</reference>
<dbReference type="Pfam" id="PF10543">
    <property type="entry name" value="ORF6N"/>
    <property type="match status" value="1"/>
</dbReference>
<name>A5G7P9_GEOUR</name>
<sequence length="124" mass="14407">MDEDLAELRGRIYRVDSFKVTTCDLKERGSHRKYLPYAFTEQGIAMLSSVLNSDRAIEVNILIMRAFVKLREMIASHKDLAKKLDELEMKYDAQFAIVFDAMRQIMTPPESKRKKIGFAKEEKS</sequence>
<feature type="domain" description="KilA-N DNA-binding" evidence="1">
    <location>
        <begin position="18"/>
        <end position="50"/>
    </location>
</feature>
<keyword evidence="3" id="KW-1185">Reference proteome</keyword>
<evidence type="ECO:0000313" key="2">
    <source>
        <dbReference type="EMBL" id="ABQ27817.1"/>
    </source>
</evidence>
<protein>
    <recommendedName>
        <fullName evidence="1">KilA-N DNA-binding domain-containing protein</fullName>
    </recommendedName>
</protein>
<dbReference type="EMBL" id="CP000698">
    <property type="protein sequence ID" value="ABQ27817.1"/>
    <property type="molecule type" value="Genomic_DNA"/>
</dbReference>